<dbReference type="Gene3D" id="2.60.200.20">
    <property type="match status" value="1"/>
</dbReference>
<dbReference type="Proteomes" id="UP000005238">
    <property type="component" value="Unassembled WGS sequence"/>
</dbReference>
<feature type="chain" id="PRO_5003587563" description="FHA domain-containing protein" evidence="6">
    <location>
        <begin position="20"/>
        <end position="1002"/>
    </location>
</feature>
<dbReference type="EMBL" id="DS566021">
    <property type="status" value="NOT_ANNOTATED_CDS"/>
    <property type="molecule type" value="Genomic_DNA"/>
</dbReference>
<dbReference type="Pfam" id="PF16810">
    <property type="entry name" value="RXLR"/>
    <property type="match status" value="1"/>
</dbReference>
<accession>H3GLZ5</accession>
<dbReference type="VEuPathDB" id="FungiDB:KRP23_11668"/>
<reference evidence="8" key="2">
    <citation type="submission" date="2015-06" db="UniProtKB">
        <authorList>
            <consortium name="EnsemblProtists"/>
        </authorList>
    </citation>
    <scope>IDENTIFICATION</scope>
    <source>
        <strain evidence="8">Pr102</strain>
    </source>
</reference>
<reference evidence="9" key="1">
    <citation type="journal article" date="2006" name="Science">
        <title>Phytophthora genome sequences uncover evolutionary origins and mechanisms of pathogenesis.</title>
        <authorList>
            <person name="Tyler B.M."/>
            <person name="Tripathy S."/>
            <person name="Zhang X."/>
            <person name="Dehal P."/>
            <person name="Jiang R.H."/>
            <person name="Aerts A."/>
            <person name="Arredondo F.D."/>
            <person name="Baxter L."/>
            <person name="Bensasson D."/>
            <person name="Beynon J.L."/>
            <person name="Chapman J."/>
            <person name="Damasceno C.M."/>
            <person name="Dorrance A.E."/>
            <person name="Dou D."/>
            <person name="Dickerman A.W."/>
            <person name="Dubchak I.L."/>
            <person name="Garbelotto M."/>
            <person name="Gijzen M."/>
            <person name="Gordon S.G."/>
            <person name="Govers F."/>
            <person name="Grunwald N.J."/>
            <person name="Huang W."/>
            <person name="Ivors K.L."/>
            <person name="Jones R.W."/>
            <person name="Kamoun S."/>
            <person name="Krampis K."/>
            <person name="Lamour K.H."/>
            <person name="Lee M.K."/>
            <person name="McDonald W.H."/>
            <person name="Medina M."/>
            <person name="Meijer H.J."/>
            <person name="Nordberg E.K."/>
            <person name="Maclean D.J."/>
            <person name="Ospina-Giraldo M.D."/>
            <person name="Morris P.F."/>
            <person name="Phuntumart V."/>
            <person name="Putnam N.H."/>
            <person name="Rash S."/>
            <person name="Rose J.K."/>
            <person name="Sakihama Y."/>
            <person name="Salamov A.A."/>
            <person name="Savidor A."/>
            <person name="Scheuring C.F."/>
            <person name="Smith B.M."/>
            <person name="Sobral B.W."/>
            <person name="Terry A."/>
            <person name="Torto-Alalibo T.A."/>
            <person name="Win J."/>
            <person name="Xu Z."/>
            <person name="Zhang H."/>
            <person name="Grigoriev I.V."/>
            <person name="Rokhsar D.S."/>
            <person name="Boore J.L."/>
        </authorList>
    </citation>
    <scope>NUCLEOTIDE SEQUENCE [LARGE SCALE GENOMIC DNA]</scope>
    <source>
        <strain evidence="9">Pr102</strain>
    </source>
</reference>
<keyword evidence="9" id="KW-1185">Reference proteome</keyword>
<dbReference type="Gene3D" id="3.40.50.300">
    <property type="entry name" value="P-loop containing nucleotide triphosphate hydrolases"/>
    <property type="match status" value="1"/>
</dbReference>
<evidence type="ECO:0000256" key="2">
    <source>
        <dbReference type="ARBA" id="ARBA00010400"/>
    </source>
</evidence>
<dbReference type="Pfam" id="PF00498">
    <property type="entry name" value="FHA"/>
    <property type="match status" value="1"/>
</dbReference>
<dbReference type="SUPFAM" id="SSF52540">
    <property type="entry name" value="P-loop containing nucleoside triphosphate hydrolases"/>
    <property type="match status" value="1"/>
</dbReference>
<dbReference type="InterPro" id="IPR027417">
    <property type="entry name" value="P-loop_NTPase"/>
</dbReference>
<dbReference type="InParanoid" id="H3GLZ5"/>
<keyword evidence="3" id="KW-0964">Secreted</keyword>
<evidence type="ECO:0000313" key="9">
    <source>
        <dbReference type="Proteomes" id="UP000005238"/>
    </source>
</evidence>
<evidence type="ECO:0000256" key="6">
    <source>
        <dbReference type="SAM" id="SignalP"/>
    </source>
</evidence>
<dbReference type="PROSITE" id="PS50006">
    <property type="entry name" value="FHA_DOMAIN"/>
    <property type="match status" value="1"/>
</dbReference>
<proteinExistence type="inferred from homology"/>
<evidence type="ECO:0000313" key="8">
    <source>
        <dbReference type="EnsemblProtists" id="Phyra77466"/>
    </source>
</evidence>
<evidence type="ECO:0000256" key="4">
    <source>
        <dbReference type="ARBA" id="ARBA00022729"/>
    </source>
</evidence>
<feature type="region of interest" description="Disordered" evidence="5">
    <location>
        <begin position="224"/>
        <end position="248"/>
    </location>
</feature>
<dbReference type="InterPro" id="IPR000253">
    <property type="entry name" value="FHA_dom"/>
</dbReference>
<dbReference type="GO" id="GO:0005576">
    <property type="term" value="C:extracellular region"/>
    <property type="evidence" value="ECO:0007669"/>
    <property type="project" value="UniProtKB-SubCell"/>
</dbReference>
<evidence type="ECO:0000256" key="5">
    <source>
        <dbReference type="SAM" id="MobiDB-lite"/>
    </source>
</evidence>
<dbReference type="PANTHER" id="PTHR47691">
    <property type="entry name" value="REGULATOR-RELATED"/>
    <property type="match status" value="1"/>
</dbReference>
<dbReference type="SMART" id="SM00240">
    <property type="entry name" value="FHA"/>
    <property type="match status" value="1"/>
</dbReference>
<dbReference type="AlphaFoldDB" id="H3GLZ5"/>
<feature type="signal peptide" evidence="6">
    <location>
        <begin position="1"/>
        <end position="19"/>
    </location>
</feature>
<evidence type="ECO:0000256" key="3">
    <source>
        <dbReference type="ARBA" id="ARBA00022525"/>
    </source>
</evidence>
<dbReference type="InterPro" id="IPR031825">
    <property type="entry name" value="RXLR"/>
</dbReference>
<comment type="subcellular location">
    <subcellularLocation>
        <location evidence="1">Secreted</location>
    </subcellularLocation>
</comment>
<feature type="domain" description="FHA" evidence="7">
    <location>
        <begin position="347"/>
        <end position="407"/>
    </location>
</feature>
<dbReference type="Pfam" id="PF12770">
    <property type="entry name" value="CHAT"/>
    <property type="match status" value="1"/>
</dbReference>
<dbReference type="VEuPathDB" id="FungiDB:KRP22_10966"/>
<dbReference type="VEuPathDB" id="FungiDB:KRP23_11669"/>
<dbReference type="InterPro" id="IPR008984">
    <property type="entry name" value="SMAD_FHA_dom_sf"/>
</dbReference>
<name>H3GLZ5_PHYRM</name>
<sequence length="1002" mass="110590">MRVSSILLAVTATILVGSAHVLSATVTDQITTPVLASPGQVESIQAVHDKRFLRLRTHADEERTLDLSKLDDMMKLESARSTAFYKWWQLNITPTQVYNALDLDKVQTYRRIFKKYQEYISRMSALSIQRKPTPMGDEGRYAAPLRPFVDGVDATGSRKRRVEAIGGLCPALTRAPPGALGGSPALRAASNSPTVLQMFTSGSRPGGNSFSSVSSASTLASSWGVRSARDPEQEPEMNALPNKRSRVSPYALQEPVTSSSLGRDSFDKREEQFEAMREDSQNLLEAMSISQQNTQECTQTLEDSPSMCLMRLVLHPEVDRAVTAFQKNELEKKALYRIEVEMLTPRVTLGRDDYTEIFNKKTSGVDPVKLSRTHCIIETALDPETHRHAVFITDKSTNGIRIDGKQVQKNKKYKLVDGQKITLLSSRQGNVLLGYVVEDPHVRGAQEGTKGNQTAILAESQDKSQQGPNFQEYTLGVLFSAPLVGKDIHGKYHPIAELDVKREYSILQKSLIEASKFAKRPATMGDASGNNGPGTLSRVYQCPRQISVVAKFANTDTFRAMVTLGCRALHFSGHGDENHLYFEDGMGLVHPIPHKGLQELFSAGGGGGESTLRLVFVSACSSAPLAYAFVSCGIPHVIGVRTNQKIEDYAAIEFTRAFYLALATGKSVGASFTIAQQSVAKSPNIRGPMAVAEKFMLLPEDGDHSEIIFPLAAVESNGTVNLEPMKSKRYPKLWFDDLPAMCQGFCNRSVEVYKICLALMMTQSRITRLVTICGEEGIGKTAVAHAVANYVGPRITSEGGVRIFSVARLAQDEMDEHVGMMRRNINIANGRCRVLSRLEIMVSDHLKQHKARIEYNSQQMLLVMDGCDYLLRSDARRDRFRAFLSDLLTNNASLKIVLTARTSICTDGAVRGHGERLYTLSKFDMKSATMMLVSLMSRPIRVEELKHARASNSTDKLELIASHPALRATKGIPKRIADLAGKLNETTMDKIPVDESDLDLME</sequence>
<dbReference type="eggNOG" id="ENOG502QV6X">
    <property type="taxonomic scope" value="Eukaryota"/>
</dbReference>
<dbReference type="SUPFAM" id="SSF49879">
    <property type="entry name" value="SMAD/FHA domain"/>
    <property type="match status" value="1"/>
</dbReference>
<keyword evidence="4 6" id="KW-0732">Signal</keyword>
<comment type="similarity">
    <text evidence="2">Belongs to the RxLR effector family.</text>
</comment>
<dbReference type="InterPro" id="IPR024983">
    <property type="entry name" value="CHAT_dom"/>
</dbReference>
<evidence type="ECO:0000259" key="7">
    <source>
        <dbReference type="PROSITE" id="PS50006"/>
    </source>
</evidence>
<dbReference type="HOGENOM" id="CLU_323792_0_0_1"/>
<dbReference type="EnsemblProtists" id="Phyra77466">
    <property type="protein sequence ID" value="Phyra77466"/>
    <property type="gene ID" value="Phyra77466"/>
</dbReference>
<organism evidence="8 9">
    <name type="scientific">Phytophthora ramorum</name>
    <name type="common">Sudden oak death agent</name>
    <dbReference type="NCBI Taxonomy" id="164328"/>
    <lineage>
        <taxon>Eukaryota</taxon>
        <taxon>Sar</taxon>
        <taxon>Stramenopiles</taxon>
        <taxon>Oomycota</taxon>
        <taxon>Peronosporomycetes</taxon>
        <taxon>Peronosporales</taxon>
        <taxon>Peronosporaceae</taxon>
        <taxon>Phytophthora</taxon>
    </lineage>
</organism>
<evidence type="ECO:0000256" key="1">
    <source>
        <dbReference type="ARBA" id="ARBA00004613"/>
    </source>
</evidence>
<dbReference type="PANTHER" id="PTHR47691:SF3">
    <property type="entry name" value="HTH-TYPE TRANSCRIPTIONAL REGULATOR RV0890C-RELATED"/>
    <property type="match status" value="1"/>
</dbReference>
<dbReference type="OMA" id="YFEDGMG"/>
<dbReference type="VEuPathDB" id="FungiDB:KRP22_10967"/>
<protein>
    <recommendedName>
        <fullName evidence="7">FHA domain-containing protein</fullName>
    </recommendedName>
</protein>
<dbReference type="STRING" id="164328.H3GLZ5"/>